<keyword evidence="3" id="KW-0813">Transport</keyword>
<keyword evidence="9" id="KW-1278">Translocase</keyword>
<protein>
    <submittedName>
        <fullName evidence="14">PUTATIVE OLIGOPEPTIDE TRANSPORTER</fullName>
    </submittedName>
</protein>
<evidence type="ECO:0000313" key="14">
    <source>
        <dbReference type="EMBL" id="CAE10090.1"/>
    </source>
</evidence>
<dbReference type="GO" id="GO:0005524">
    <property type="term" value="F:ATP binding"/>
    <property type="evidence" value="ECO:0007669"/>
    <property type="project" value="UniProtKB-KW"/>
</dbReference>
<dbReference type="GO" id="GO:0016887">
    <property type="term" value="F:ATP hydrolysis activity"/>
    <property type="evidence" value="ECO:0007669"/>
    <property type="project" value="InterPro"/>
</dbReference>
<reference evidence="14 15" key="1">
    <citation type="journal article" date="2003" name="Proc. Natl. Acad. Sci. U.S.A.">
        <title>Complete genome sequence and analysis of Wolinella succinogenes.</title>
        <authorList>
            <person name="Baar C."/>
            <person name="Eppinger M."/>
            <person name="Raddatz G."/>
            <person name="Simon JM."/>
            <person name="Lanz C."/>
            <person name="Klimmek O."/>
            <person name="Nandakumar R."/>
            <person name="Gross R."/>
            <person name="Rosinus A."/>
            <person name="Keller H."/>
            <person name="Jagtap P."/>
            <person name="Linke B."/>
            <person name="Meyer F."/>
            <person name="Lederer H."/>
            <person name="Schuster S.C."/>
        </authorList>
    </citation>
    <scope>NUCLEOTIDE SEQUENCE [LARGE SCALE GENOMIC DNA]</scope>
    <source>
        <strain evidence="15">ATCC 29543 / DSM 1740 / CCUG 13145 / JCM 31913 / LMG 7466 / NCTC 11488 / FDC 602W</strain>
    </source>
</reference>
<comment type="similarity">
    <text evidence="2">Belongs to the ABC transporter superfamily.</text>
</comment>
<keyword evidence="6" id="KW-0533">Nickel</keyword>
<dbReference type="EMBL" id="BX571659">
    <property type="protein sequence ID" value="CAE10090.1"/>
    <property type="molecule type" value="Genomic_DNA"/>
</dbReference>
<keyword evidence="12" id="KW-0472">Membrane</keyword>
<dbReference type="GO" id="GO:0005886">
    <property type="term" value="C:plasma membrane"/>
    <property type="evidence" value="ECO:0007669"/>
    <property type="project" value="UniProtKB-SubCell"/>
</dbReference>
<keyword evidence="10" id="KW-0406">Ion transport</keyword>
<evidence type="ECO:0000256" key="5">
    <source>
        <dbReference type="ARBA" id="ARBA00022519"/>
    </source>
</evidence>
<evidence type="ECO:0000256" key="9">
    <source>
        <dbReference type="ARBA" id="ARBA00022967"/>
    </source>
</evidence>
<gene>
    <name evidence="14" type="primary">OPP-1D</name>
    <name evidence="14" type="ordered locus">WS0987</name>
</gene>
<dbReference type="eggNOG" id="COG0444">
    <property type="taxonomic scope" value="Bacteria"/>
</dbReference>
<dbReference type="GO" id="GO:0015413">
    <property type="term" value="F:ABC-type nickel transporter activity"/>
    <property type="evidence" value="ECO:0007669"/>
    <property type="project" value="InterPro"/>
</dbReference>
<evidence type="ECO:0000256" key="4">
    <source>
        <dbReference type="ARBA" id="ARBA00022475"/>
    </source>
</evidence>
<dbReference type="PANTHER" id="PTHR43297">
    <property type="entry name" value="OLIGOPEPTIDE TRANSPORT ATP-BINDING PROTEIN APPD"/>
    <property type="match status" value="1"/>
</dbReference>
<dbReference type="Gene3D" id="3.40.50.300">
    <property type="entry name" value="P-loop containing nucleotide triphosphate hydrolases"/>
    <property type="match status" value="1"/>
</dbReference>
<keyword evidence="4" id="KW-1003">Cell membrane</keyword>
<evidence type="ECO:0000256" key="1">
    <source>
        <dbReference type="ARBA" id="ARBA00004417"/>
    </source>
</evidence>
<name>Q7M9E0_WOLSU</name>
<dbReference type="CDD" id="cd03257">
    <property type="entry name" value="ABC_NikE_OppD_transporters"/>
    <property type="match status" value="1"/>
</dbReference>
<dbReference type="InterPro" id="IPR003439">
    <property type="entry name" value="ABC_transporter-like_ATP-bd"/>
</dbReference>
<evidence type="ECO:0000256" key="11">
    <source>
        <dbReference type="ARBA" id="ARBA00023112"/>
    </source>
</evidence>
<dbReference type="HOGENOM" id="CLU_000604_1_23_7"/>
<evidence type="ECO:0000256" key="3">
    <source>
        <dbReference type="ARBA" id="ARBA00022448"/>
    </source>
</evidence>
<keyword evidence="5" id="KW-0997">Cell inner membrane</keyword>
<dbReference type="RefSeq" id="WP_011138884.1">
    <property type="nucleotide sequence ID" value="NC_005090.1"/>
</dbReference>
<dbReference type="SUPFAM" id="SSF52540">
    <property type="entry name" value="P-loop containing nucleoside triphosphate hydrolases"/>
    <property type="match status" value="1"/>
</dbReference>
<organism evidence="15">
    <name type="scientific">Wolinella succinogenes (strain ATCC 29543 / DSM 1740 / CCUG 13145 / JCM 31913 / LMG 7466 / NCTC 11488 / FDC 602W)</name>
    <name type="common">Vibrio succinogenes</name>
    <dbReference type="NCBI Taxonomy" id="273121"/>
    <lineage>
        <taxon>Bacteria</taxon>
        <taxon>Pseudomonadati</taxon>
        <taxon>Campylobacterota</taxon>
        <taxon>Epsilonproteobacteria</taxon>
        <taxon>Campylobacterales</taxon>
        <taxon>Helicobacteraceae</taxon>
        <taxon>Wolinella</taxon>
    </lineage>
</organism>
<evidence type="ECO:0000256" key="7">
    <source>
        <dbReference type="ARBA" id="ARBA00022741"/>
    </source>
</evidence>
<dbReference type="NCBIfam" id="TIGR02770">
    <property type="entry name" value="nickel_nikD"/>
    <property type="match status" value="1"/>
</dbReference>
<evidence type="ECO:0000313" key="15">
    <source>
        <dbReference type="Proteomes" id="UP000000422"/>
    </source>
</evidence>
<dbReference type="InterPro" id="IPR003593">
    <property type="entry name" value="AAA+_ATPase"/>
</dbReference>
<dbReference type="AlphaFoldDB" id="Q7M9E0"/>
<keyword evidence="15" id="KW-1185">Reference proteome</keyword>
<feature type="domain" description="ABC transporter" evidence="13">
    <location>
        <begin position="3"/>
        <end position="253"/>
    </location>
</feature>
<sequence>MILEVKNLCVDAFTHSRRRFPLVQGVSFSLKENHCIGILGESGSGKSLTCKAILGLLGEDFEVRGEVRFKGRNLLELPREERERIRQRELCMVIQSPMTAFNPLFSMKNQMLETLMLALSLETKKATKLILEAFEKVNLREGEEILEKYPHQLSGGMLQRIMIALCIALSPAVIIADEPTTAIDVANQVEVLKEFRRIRELFGTSMIFISHDLSVLSQIADELLVMCQGEVIERGTPKEIIVNPTHKTSQELIGRRLQLIKIFQECLGERPCF</sequence>
<keyword evidence="7" id="KW-0547">Nucleotide-binding</keyword>
<dbReference type="STRING" id="273121.WS0987"/>
<dbReference type="SMART" id="SM00382">
    <property type="entry name" value="AAA"/>
    <property type="match status" value="1"/>
</dbReference>
<evidence type="ECO:0000256" key="10">
    <source>
        <dbReference type="ARBA" id="ARBA00023065"/>
    </source>
</evidence>
<evidence type="ECO:0000256" key="12">
    <source>
        <dbReference type="ARBA" id="ARBA00023136"/>
    </source>
</evidence>
<proteinExistence type="inferred from homology"/>
<dbReference type="Pfam" id="PF00005">
    <property type="entry name" value="ABC_tran"/>
    <property type="match status" value="1"/>
</dbReference>
<dbReference type="KEGG" id="wsu:WS0987"/>
<comment type="subcellular location">
    <subcellularLocation>
        <location evidence="1">Cell inner membrane</location>
        <topology evidence="1">Peripheral membrane protein</topology>
    </subcellularLocation>
</comment>
<accession>Q7M9E0</accession>
<dbReference type="InterPro" id="IPR027417">
    <property type="entry name" value="P-loop_NTPase"/>
</dbReference>
<evidence type="ECO:0000256" key="6">
    <source>
        <dbReference type="ARBA" id="ARBA00022596"/>
    </source>
</evidence>
<keyword evidence="11" id="KW-0921">Nickel transport</keyword>
<dbReference type="GO" id="GO:0016151">
    <property type="term" value="F:nickel cation binding"/>
    <property type="evidence" value="ECO:0007669"/>
    <property type="project" value="InterPro"/>
</dbReference>
<evidence type="ECO:0000256" key="2">
    <source>
        <dbReference type="ARBA" id="ARBA00005417"/>
    </source>
</evidence>
<dbReference type="InterPro" id="IPR017871">
    <property type="entry name" value="ABC_transporter-like_CS"/>
</dbReference>
<dbReference type="InterPro" id="IPR014138">
    <property type="entry name" value="Nickel_NikD"/>
</dbReference>
<dbReference type="Proteomes" id="UP000000422">
    <property type="component" value="Chromosome"/>
</dbReference>
<dbReference type="PANTHER" id="PTHR43297:SF14">
    <property type="entry name" value="ATPASE AAA-TYPE CORE DOMAIN-CONTAINING PROTEIN"/>
    <property type="match status" value="1"/>
</dbReference>
<keyword evidence="8" id="KW-0067">ATP-binding</keyword>
<evidence type="ECO:0000259" key="13">
    <source>
        <dbReference type="PROSITE" id="PS50893"/>
    </source>
</evidence>
<evidence type="ECO:0000256" key="8">
    <source>
        <dbReference type="ARBA" id="ARBA00022840"/>
    </source>
</evidence>
<dbReference type="InterPro" id="IPR050388">
    <property type="entry name" value="ABC_Ni/Peptide_Import"/>
</dbReference>
<dbReference type="PROSITE" id="PS50893">
    <property type="entry name" value="ABC_TRANSPORTER_2"/>
    <property type="match status" value="1"/>
</dbReference>
<dbReference type="PROSITE" id="PS00211">
    <property type="entry name" value="ABC_TRANSPORTER_1"/>
    <property type="match status" value="1"/>
</dbReference>